<proteinExistence type="predicted"/>
<dbReference type="GO" id="GO:0061863">
    <property type="term" value="F:microtubule plus end polymerase"/>
    <property type="evidence" value="ECO:0007669"/>
    <property type="project" value="InterPro"/>
</dbReference>
<dbReference type="GO" id="GO:0046785">
    <property type="term" value="P:microtubule polymerization"/>
    <property type="evidence" value="ECO:0007669"/>
    <property type="project" value="InterPro"/>
</dbReference>
<dbReference type="SUPFAM" id="SSF48371">
    <property type="entry name" value="ARM repeat"/>
    <property type="match status" value="1"/>
</dbReference>
<evidence type="ECO:0008006" key="3">
    <source>
        <dbReference type="Google" id="ProtNLM"/>
    </source>
</evidence>
<dbReference type="GO" id="GO:0030951">
    <property type="term" value="P:establishment or maintenance of microtubule cytoskeleton polarity"/>
    <property type="evidence" value="ECO:0007669"/>
    <property type="project" value="InterPro"/>
</dbReference>
<sequence>MEGAQGRGFRPTASCLKPAIKIKADYYDKLVKALAGRISDTNILCMIGAANCIKYLAKVMLSDLAENIVIFSKHKNPQVKKQTKKFLVRCLCNTENQIPKTDEVKSFLDMILGRLEDAFVSVREAFAEGLETLMKLVGKATFSPIIQG</sequence>
<dbReference type="InterPro" id="IPR016024">
    <property type="entry name" value="ARM-type_fold"/>
</dbReference>
<name>A0AAV0BII4_PHAPC</name>
<keyword evidence="2" id="KW-1185">Reference proteome</keyword>
<dbReference type="AlphaFoldDB" id="A0AAV0BII4"/>
<dbReference type="EMBL" id="CALTRL010005810">
    <property type="protein sequence ID" value="CAH7686737.1"/>
    <property type="molecule type" value="Genomic_DNA"/>
</dbReference>
<evidence type="ECO:0000313" key="1">
    <source>
        <dbReference type="EMBL" id="CAH7686737.1"/>
    </source>
</evidence>
<dbReference type="InterPro" id="IPR045110">
    <property type="entry name" value="XMAP215"/>
</dbReference>
<comment type="caution">
    <text evidence="1">The sequence shown here is derived from an EMBL/GenBank/DDBJ whole genome shotgun (WGS) entry which is preliminary data.</text>
</comment>
<dbReference type="GO" id="GO:0007051">
    <property type="term" value="P:spindle organization"/>
    <property type="evidence" value="ECO:0007669"/>
    <property type="project" value="InterPro"/>
</dbReference>
<accession>A0AAV0BII4</accession>
<dbReference type="PANTHER" id="PTHR12609">
    <property type="entry name" value="MICROTUBULE ASSOCIATED PROTEIN XMAP215"/>
    <property type="match status" value="1"/>
</dbReference>
<dbReference type="GO" id="GO:0051010">
    <property type="term" value="F:microtubule plus-end binding"/>
    <property type="evidence" value="ECO:0007669"/>
    <property type="project" value="InterPro"/>
</dbReference>
<protein>
    <recommendedName>
        <fullName evidence="3">CLASP N-terminal domain-containing protein</fullName>
    </recommendedName>
</protein>
<organism evidence="1 2">
    <name type="scientific">Phakopsora pachyrhizi</name>
    <name type="common">Asian soybean rust disease fungus</name>
    <dbReference type="NCBI Taxonomy" id="170000"/>
    <lineage>
        <taxon>Eukaryota</taxon>
        <taxon>Fungi</taxon>
        <taxon>Dikarya</taxon>
        <taxon>Basidiomycota</taxon>
        <taxon>Pucciniomycotina</taxon>
        <taxon>Pucciniomycetes</taxon>
        <taxon>Pucciniales</taxon>
        <taxon>Phakopsoraceae</taxon>
        <taxon>Phakopsora</taxon>
    </lineage>
</organism>
<dbReference type="InterPro" id="IPR011989">
    <property type="entry name" value="ARM-like"/>
</dbReference>
<dbReference type="Proteomes" id="UP001153365">
    <property type="component" value="Unassembled WGS sequence"/>
</dbReference>
<evidence type="ECO:0000313" key="2">
    <source>
        <dbReference type="Proteomes" id="UP001153365"/>
    </source>
</evidence>
<gene>
    <name evidence="1" type="ORF">PPACK8108_LOCUS21435</name>
</gene>
<reference evidence="1" key="1">
    <citation type="submission" date="2022-06" db="EMBL/GenBank/DDBJ databases">
        <authorList>
            <consortium name="SYNGENTA / RWTH Aachen University"/>
        </authorList>
    </citation>
    <scope>NUCLEOTIDE SEQUENCE</scope>
</reference>
<dbReference type="Gene3D" id="1.25.10.10">
    <property type="entry name" value="Leucine-rich Repeat Variant"/>
    <property type="match status" value="1"/>
</dbReference>